<evidence type="ECO:0000313" key="2">
    <source>
        <dbReference type="Proteomes" id="UP000603640"/>
    </source>
</evidence>
<reference evidence="1" key="1">
    <citation type="submission" date="2020-08" db="EMBL/GenBank/DDBJ databases">
        <title>Pontibacter sp. SD6 16S ribosomal RNA gene Genome sequencing and assembly.</title>
        <authorList>
            <person name="Kang M."/>
        </authorList>
    </citation>
    <scope>NUCLEOTIDE SEQUENCE</scope>
    <source>
        <strain evidence="1">SD6</strain>
    </source>
</reference>
<dbReference type="Proteomes" id="UP000603640">
    <property type="component" value="Unassembled WGS sequence"/>
</dbReference>
<accession>A0A923SI15</accession>
<organism evidence="1 2">
    <name type="scientific">Pontibacter cellulosilyticus</name>
    <dbReference type="NCBI Taxonomy" id="1720253"/>
    <lineage>
        <taxon>Bacteria</taxon>
        <taxon>Pseudomonadati</taxon>
        <taxon>Bacteroidota</taxon>
        <taxon>Cytophagia</taxon>
        <taxon>Cytophagales</taxon>
        <taxon>Hymenobacteraceae</taxon>
        <taxon>Pontibacter</taxon>
    </lineage>
</organism>
<evidence type="ECO:0000313" key="1">
    <source>
        <dbReference type="EMBL" id="MBC5992273.1"/>
    </source>
</evidence>
<dbReference type="AlphaFoldDB" id="A0A923SI15"/>
<gene>
    <name evidence="1" type="ORF">H8S84_05425</name>
</gene>
<protein>
    <submittedName>
        <fullName evidence="1">Uncharacterized protein</fullName>
    </submittedName>
</protein>
<keyword evidence="2" id="KW-1185">Reference proteome</keyword>
<dbReference type="PROSITE" id="PS51257">
    <property type="entry name" value="PROKAR_LIPOPROTEIN"/>
    <property type="match status" value="1"/>
</dbReference>
<name>A0A923SI15_9BACT</name>
<dbReference type="EMBL" id="JACRVF010000001">
    <property type="protein sequence ID" value="MBC5992273.1"/>
    <property type="molecule type" value="Genomic_DNA"/>
</dbReference>
<proteinExistence type="predicted"/>
<sequence>MKMIKKSMQTSKLAIGPFLLFLLAICTAFTVVSCQNDSDHEVSPDLDARAETLVVKIGEVTEEEGLFFLAPIVESASYSGTFDASLSPVVEICATPACEPPLHTLFTVDGSGAEKVRIDMENEHYIVNWNTKESGAVAGQTYRVSVKVEEQIMGYFDVAVVSTGAQAKAVAPGVMALVAGQTLPIKFRIEKNDDGVQVPGRDIVVFNDVNIFSDLSMANPNNIRLIDNLVNFTTAGPRNSGTEVWFDCGHNTAYNGGCSGSVNSTTFNVLRSRIQSHGLTLTNVSSSVGTLINIPSNVKTLFLWLPTLSYTVAEVNALKQFAAEGGRIVFIGEHEGFYTATGLTVENELLISLGAVLRNTGGAVDCGLNVLPTASIRQHPITEGITDLTMACASVIEPGPDDYALFYDKSNTRVLAGVAKIDVTPIAAELVVSSSRMMMMSQPADENLNAGSTTGR</sequence>
<comment type="caution">
    <text evidence="1">The sequence shown here is derived from an EMBL/GenBank/DDBJ whole genome shotgun (WGS) entry which is preliminary data.</text>
</comment>
<dbReference type="RefSeq" id="WP_187066224.1">
    <property type="nucleotide sequence ID" value="NZ_JACRVF010000001.1"/>
</dbReference>